<dbReference type="OrthoDB" id="72428at2"/>
<accession>A0A318JCC1</accession>
<protein>
    <submittedName>
        <fullName evidence="1">Uncharacterized protein</fullName>
    </submittedName>
</protein>
<evidence type="ECO:0000313" key="2">
    <source>
        <dbReference type="Proteomes" id="UP000247792"/>
    </source>
</evidence>
<proteinExistence type="predicted"/>
<dbReference type="RefSeq" id="WP_110256700.1">
    <property type="nucleotide sequence ID" value="NZ_QJKB01000007.1"/>
</dbReference>
<dbReference type="AlphaFoldDB" id="A0A318JCC1"/>
<dbReference type="InterPro" id="IPR049249">
    <property type="entry name" value="DUF6882"/>
</dbReference>
<dbReference type="EMBL" id="QJKB01000007">
    <property type="protein sequence ID" value="PXX41468.1"/>
    <property type="molecule type" value="Genomic_DNA"/>
</dbReference>
<evidence type="ECO:0000313" key="1">
    <source>
        <dbReference type="EMBL" id="PXX41468.1"/>
    </source>
</evidence>
<sequence>MQASKSYRPWQMFASYEQSACLLVLLSLLLTLLATSAQARQSDWEKIITAGTSYAQATQQSLEDDYKILSYERWDVDQKTGDLIFSDKGQPRLLARFQFVGSYSERDKTWLWSWGNGSITPALYKRLEVMKGLGEKHKFKKLTERSWTGELNDAWEMAAVANYLLKAKGIYRAPFDGGYVFMVITDVKYPAAQ</sequence>
<reference evidence="1 2" key="1">
    <citation type="submission" date="2018-05" db="EMBL/GenBank/DDBJ databases">
        <title>Genomic Encyclopedia of Type Strains, Phase IV (KMG-IV): sequencing the most valuable type-strain genomes for metagenomic binning, comparative biology and taxonomic classification.</title>
        <authorList>
            <person name="Goeker M."/>
        </authorList>
    </citation>
    <scope>NUCLEOTIDE SEQUENCE [LARGE SCALE GENOMIC DNA]</scope>
    <source>
        <strain evidence="1 2">DSM 19792</strain>
    </source>
</reference>
<name>A0A318JCC1_9BURK</name>
<gene>
    <name evidence="1" type="ORF">DFR42_107119</name>
</gene>
<keyword evidence="2" id="KW-1185">Reference proteome</keyword>
<organism evidence="1 2">
    <name type="scientific">Undibacterium pigrum</name>
    <dbReference type="NCBI Taxonomy" id="401470"/>
    <lineage>
        <taxon>Bacteria</taxon>
        <taxon>Pseudomonadati</taxon>
        <taxon>Pseudomonadota</taxon>
        <taxon>Betaproteobacteria</taxon>
        <taxon>Burkholderiales</taxon>
        <taxon>Oxalobacteraceae</taxon>
        <taxon>Undibacterium</taxon>
    </lineage>
</organism>
<dbReference type="Pfam" id="PF21813">
    <property type="entry name" value="DUF6882"/>
    <property type="match status" value="1"/>
</dbReference>
<comment type="caution">
    <text evidence="1">The sequence shown here is derived from an EMBL/GenBank/DDBJ whole genome shotgun (WGS) entry which is preliminary data.</text>
</comment>
<dbReference type="Proteomes" id="UP000247792">
    <property type="component" value="Unassembled WGS sequence"/>
</dbReference>